<dbReference type="InterPro" id="IPR016563">
    <property type="entry name" value="Npl4"/>
</dbReference>
<dbReference type="InterPro" id="IPR007716">
    <property type="entry name" value="NPL4_Zn-bd_put"/>
</dbReference>
<keyword evidence="6 8" id="KW-0863">Zinc-finger</keyword>
<feature type="region of interest" description="Disordered" evidence="9">
    <location>
        <begin position="606"/>
        <end position="641"/>
    </location>
</feature>
<protein>
    <recommendedName>
        <fullName evidence="4">Nuclear protein localization protein 4</fullName>
    </recommendedName>
</protein>
<dbReference type="PANTHER" id="PTHR12710">
    <property type="entry name" value="NUCLEAR PROTEIN LOCALIZATION 4"/>
    <property type="match status" value="1"/>
</dbReference>
<evidence type="ECO:0000256" key="8">
    <source>
        <dbReference type="PROSITE-ProRule" id="PRU00322"/>
    </source>
</evidence>
<dbReference type="Gene3D" id="2.30.30.380">
    <property type="entry name" value="Zn-finger domain of Sec23/24"/>
    <property type="match status" value="1"/>
</dbReference>
<dbReference type="Proteomes" id="UP001150925">
    <property type="component" value="Unassembled WGS sequence"/>
</dbReference>
<evidence type="ECO:0000256" key="5">
    <source>
        <dbReference type="ARBA" id="ARBA00022723"/>
    </source>
</evidence>
<feature type="domain" description="RanBP2-type" evidence="10">
    <location>
        <begin position="646"/>
        <end position="675"/>
    </location>
</feature>
<evidence type="ECO:0000256" key="9">
    <source>
        <dbReference type="SAM" id="MobiDB-lite"/>
    </source>
</evidence>
<dbReference type="GO" id="GO:0031965">
    <property type="term" value="C:nuclear membrane"/>
    <property type="evidence" value="ECO:0007669"/>
    <property type="project" value="UniProtKB-SubCell"/>
</dbReference>
<name>A0A9W8AWW8_9FUNG</name>
<feature type="compositionally biased region" description="Polar residues" evidence="9">
    <location>
        <begin position="620"/>
        <end position="631"/>
    </location>
</feature>
<evidence type="ECO:0000256" key="3">
    <source>
        <dbReference type="ARBA" id="ARBA00011025"/>
    </source>
</evidence>
<dbReference type="PANTHER" id="PTHR12710:SF0">
    <property type="entry name" value="NUCLEAR PROTEIN LOCALIZATION PROTEIN 4 HOMOLOG"/>
    <property type="match status" value="1"/>
</dbReference>
<dbReference type="InterPro" id="IPR007717">
    <property type="entry name" value="NPL4_C"/>
</dbReference>
<evidence type="ECO:0000256" key="2">
    <source>
        <dbReference type="ARBA" id="ARBA00004556"/>
    </source>
</evidence>
<organism evidence="12 13">
    <name type="scientific">Dispira parvispora</name>
    <dbReference type="NCBI Taxonomy" id="1520584"/>
    <lineage>
        <taxon>Eukaryota</taxon>
        <taxon>Fungi</taxon>
        <taxon>Fungi incertae sedis</taxon>
        <taxon>Zoopagomycota</taxon>
        <taxon>Kickxellomycotina</taxon>
        <taxon>Dimargaritomycetes</taxon>
        <taxon>Dimargaritales</taxon>
        <taxon>Dimargaritaceae</taxon>
        <taxon>Dispira</taxon>
    </lineage>
</organism>
<dbReference type="GO" id="GO:0031625">
    <property type="term" value="F:ubiquitin protein ligase binding"/>
    <property type="evidence" value="ECO:0007669"/>
    <property type="project" value="TreeGrafter"/>
</dbReference>
<dbReference type="PROSITE" id="PS50199">
    <property type="entry name" value="ZF_RANBP2_2"/>
    <property type="match status" value="1"/>
</dbReference>
<evidence type="ECO:0000256" key="7">
    <source>
        <dbReference type="ARBA" id="ARBA00022833"/>
    </source>
</evidence>
<comment type="caution">
    <text evidence="12">The sequence shown here is derived from an EMBL/GenBank/DDBJ whole genome shotgun (WGS) entry which is preliminary data.</text>
</comment>
<feature type="compositionally biased region" description="Polar residues" evidence="9">
    <location>
        <begin position="88"/>
        <end position="97"/>
    </location>
</feature>
<keyword evidence="5" id="KW-0479">Metal-binding</keyword>
<evidence type="ECO:0000259" key="11">
    <source>
        <dbReference type="PROSITE" id="PS50249"/>
    </source>
</evidence>
<dbReference type="PROSITE" id="PS01358">
    <property type="entry name" value="ZF_RANBP2_1"/>
    <property type="match status" value="1"/>
</dbReference>
<dbReference type="Pfam" id="PF05020">
    <property type="entry name" value="zf-NPL4"/>
    <property type="match status" value="2"/>
</dbReference>
<proteinExistence type="inferred from homology"/>
<accession>A0A9W8AWW8</accession>
<evidence type="ECO:0000256" key="4">
    <source>
        <dbReference type="ARBA" id="ARBA00019709"/>
    </source>
</evidence>
<dbReference type="InterPro" id="IPR037518">
    <property type="entry name" value="MPN"/>
</dbReference>
<keyword evidence="13" id="KW-1185">Reference proteome</keyword>
<dbReference type="Gene3D" id="3.10.20.90">
    <property type="entry name" value="Phosphatidylinositol 3-kinase Catalytic Subunit, Chain A, domain 1"/>
    <property type="match status" value="1"/>
</dbReference>
<dbReference type="GO" id="GO:0008270">
    <property type="term" value="F:zinc ion binding"/>
    <property type="evidence" value="ECO:0007669"/>
    <property type="project" value="UniProtKB-KW"/>
</dbReference>
<dbReference type="OrthoDB" id="10251089at2759"/>
<dbReference type="SMART" id="SM00547">
    <property type="entry name" value="ZnF_RBZ"/>
    <property type="match status" value="1"/>
</dbReference>
<dbReference type="SUPFAM" id="SSF90209">
    <property type="entry name" value="Ran binding protein zinc finger-like"/>
    <property type="match status" value="1"/>
</dbReference>
<dbReference type="GO" id="GO:0043130">
    <property type="term" value="F:ubiquitin binding"/>
    <property type="evidence" value="ECO:0007669"/>
    <property type="project" value="TreeGrafter"/>
</dbReference>
<comment type="subcellular location">
    <subcellularLocation>
        <location evidence="2">Cytoplasm</location>
        <location evidence="2">Perinuclear region</location>
    </subcellularLocation>
    <subcellularLocation>
        <location evidence="1">Nucleus membrane</location>
        <topology evidence="1">Peripheral membrane protein</topology>
        <orientation evidence="1">Cytoplasmic side</orientation>
    </subcellularLocation>
</comment>
<dbReference type="GO" id="GO:0006511">
    <property type="term" value="P:ubiquitin-dependent protein catabolic process"/>
    <property type="evidence" value="ECO:0007669"/>
    <property type="project" value="InterPro"/>
</dbReference>
<dbReference type="CDD" id="cd08061">
    <property type="entry name" value="MPN_NPL4"/>
    <property type="match status" value="1"/>
</dbReference>
<dbReference type="Pfam" id="PF05021">
    <property type="entry name" value="NPL4"/>
    <property type="match status" value="1"/>
</dbReference>
<feature type="domain" description="MPN" evidence="11">
    <location>
        <begin position="273"/>
        <end position="411"/>
    </location>
</feature>
<reference evidence="12" key="1">
    <citation type="submission" date="2022-07" db="EMBL/GenBank/DDBJ databases">
        <title>Phylogenomic reconstructions and comparative analyses of Kickxellomycotina fungi.</title>
        <authorList>
            <person name="Reynolds N.K."/>
            <person name="Stajich J.E."/>
            <person name="Barry K."/>
            <person name="Grigoriev I.V."/>
            <person name="Crous P."/>
            <person name="Smith M.E."/>
        </authorList>
    </citation>
    <scope>NUCLEOTIDE SEQUENCE</scope>
    <source>
        <strain evidence="12">RSA 1196</strain>
    </source>
</reference>
<dbReference type="InterPro" id="IPR001876">
    <property type="entry name" value="Znf_RanBP2"/>
</dbReference>
<keyword evidence="7" id="KW-0862">Zinc</keyword>
<dbReference type="EMBL" id="JANBPY010000343">
    <property type="protein sequence ID" value="KAJ1967407.1"/>
    <property type="molecule type" value="Genomic_DNA"/>
</dbReference>
<feature type="region of interest" description="Disordered" evidence="9">
    <location>
        <begin position="87"/>
        <end position="125"/>
    </location>
</feature>
<gene>
    <name evidence="12" type="primary">NPL4</name>
    <name evidence="12" type="ORF">IWQ62_001880</name>
</gene>
<sequence length="675" mass="74604">MIIRVRTNEGMHRLQIPADGDVVTLQRELTQALGKDYPPSVAQSISFYRDATCRDQLSLPPGQPLPLAHGDLVYAKLPTVVDVDIPTSEPSQPTGVTLASGLPAEPTVSTASLEKSSAADHKPREVQEYSVDQYLEEQPGLIKRPRDSRFCTHAPQGMCDYCMPLEPFDRAYLTEQGIKHMSFHSYLRQVTATSRASGSQHNGIGVTVGELPQGTDQLIRGKRVILPPLEEPNFKVKVPCPSGHPDWPASICTKCQPSSVTLQRQIYRMVDHVCFANSDLVDRFIQYWRQTGTQRFGYLYGRYEPYLEVPLGVQAVVEVIYEPPQETAVDGLKVDMTWAEEKQVDRMAELCGLVKVGMIFTDLVDDGSGTGAVVCKRHIGSYFMSSLECVFAAQMQLRNPNPCKWSPSGHFGSKFVTCVVSGNGDGGIDITAYQMTTVAMAMVDADIIEPTVDPSQMRVKPADSKRYVPDVIYKYKNEYNTTVSRNAKPVFPVEYLLTTVTHGFPAQPNPQFGNAKPLVMANRSGASSVSENDLFIHLFGENGEGLVVDHLRDFQLLCYIAHLHVLSDHELELLAQAANQPTDANLAQLEESPGWRSFRLLLSESGHRRTREAKGKGPSASGSMGTSQTMDQDYPMATDSPIHPSNAAEWSCRHCTYANPSVLDECEMCGLPRDQ</sequence>
<evidence type="ECO:0000313" key="13">
    <source>
        <dbReference type="Proteomes" id="UP001150925"/>
    </source>
</evidence>
<evidence type="ECO:0000256" key="6">
    <source>
        <dbReference type="ARBA" id="ARBA00022771"/>
    </source>
</evidence>
<dbReference type="AlphaFoldDB" id="A0A9W8AWW8"/>
<evidence type="ECO:0000256" key="1">
    <source>
        <dbReference type="ARBA" id="ARBA00004335"/>
    </source>
</evidence>
<dbReference type="InterPro" id="IPR036443">
    <property type="entry name" value="Znf_RanBP2_sf"/>
</dbReference>
<comment type="similarity">
    <text evidence="3">Belongs to the NPL4 family.</text>
</comment>
<dbReference type="PIRSF" id="PIRSF010052">
    <property type="entry name" value="Polyub_prc_Npl4"/>
    <property type="match status" value="1"/>
</dbReference>
<dbReference type="PROSITE" id="PS50249">
    <property type="entry name" value="MPN"/>
    <property type="match status" value="1"/>
</dbReference>
<evidence type="ECO:0000313" key="12">
    <source>
        <dbReference type="EMBL" id="KAJ1967407.1"/>
    </source>
</evidence>
<dbReference type="GO" id="GO:0048471">
    <property type="term" value="C:perinuclear region of cytoplasm"/>
    <property type="evidence" value="ECO:0007669"/>
    <property type="project" value="UniProtKB-SubCell"/>
</dbReference>
<evidence type="ECO:0000259" key="10">
    <source>
        <dbReference type="PROSITE" id="PS50199"/>
    </source>
</evidence>